<dbReference type="PANTHER" id="PTHR11480">
    <property type="entry name" value="SAPOSIN-RELATED"/>
    <property type="match status" value="1"/>
</dbReference>
<name>A0A077ZMZ5_TRITR</name>
<dbReference type="AlphaFoldDB" id="A0A077ZMZ5"/>
<dbReference type="InterPro" id="IPR008139">
    <property type="entry name" value="SaposinB_dom"/>
</dbReference>
<evidence type="ECO:0000313" key="3">
    <source>
        <dbReference type="EMBL" id="CDW61119.1"/>
    </source>
</evidence>
<protein>
    <submittedName>
        <fullName evidence="3">Protein SPP-10, isoform b</fullName>
    </submittedName>
</protein>
<dbReference type="InterPro" id="IPR051428">
    <property type="entry name" value="Sphingo_Act-Surfact_Prot"/>
</dbReference>
<sequence>MQVHFCGPNQPDLISRLLFLVLKTVNFEIKLVQKKVKSVDVICEECVFMVDEMTTILSDPTYQKDIQGAIKNLCRMIPQIRSECENAIDSYTPAIFENLLDYLDERKNTNSTCPFENIKTSSGLPAECVFCKCGLSAIVDLMSTDTALSAIEVNV</sequence>
<proteinExistence type="predicted"/>
<dbReference type="OrthoDB" id="5873721at2759"/>
<dbReference type="PROSITE" id="PS50015">
    <property type="entry name" value="SAP_B"/>
    <property type="match status" value="1"/>
</dbReference>
<dbReference type="Gene3D" id="1.10.225.10">
    <property type="entry name" value="Saposin-like"/>
    <property type="match status" value="1"/>
</dbReference>
<evidence type="ECO:0000313" key="4">
    <source>
        <dbReference type="Proteomes" id="UP000030665"/>
    </source>
</evidence>
<gene>
    <name evidence="3" type="ORF">TTRE_0000955001</name>
</gene>
<evidence type="ECO:0000256" key="1">
    <source>
        <dbReference type="ARBA" id="ARBA00023157"/>
    </source>
</evidence>
<keyword evidence="4" id="KW-1185">Reference proteome</keyword>
<dbReference type="STRING" id="36087.A0A077ZMZ5"/>
<reference evidence="3" key="1">
    <citation type="submission" date="2014-01" db="EMBL/GenBank/DDBJ databases">
        <authorList>
            <person name="Aslett M."/>
        </authorList>
    </citation>
    <scope>NUCLEOTIDE SEQUENCE</scope>
</reference>
<dbReference type="Proteomes" id="UP000030665">
    <property type="component" value="Unassembled WGS sequence"/>
</dbReference>
<dbReference type="SMART" id="SM00741">
    <property type="entry name" value="SapB"/>
    <property type="match status" value="1"/>
</dbReference>
<accession>A0A077ZMZ5</accession>
<dbReference type="InterPro" id="IPR011001">
    <property type="entry name" value="Saposin-like"/>
</dbReference>
<dbReference type="EMBL" id="HG807918">
    <property type="protein sequence ID" value="CDW61119.1"/>
    <property type="molecule type" value="Genomic_DNA"/>
</dbReference>
<dbReference type="SUPFAM" id="SSF47862">
    <property type="entry name" value="Saposin"/>
    <property type="match status" value="1"/>
</dbReference>
<feature type="domain" description="Saposin B-type" evidence="2">
    <location>
        <begin position="39"/>
        <end position="132"/>
    </location>
</feature>
<keyword evidence="1" id="KW-1015">Disulfide bond</keyword>
<reference evidence="3" key="2">
    <citation type="submission" date="2014-03" db="EMBL/GenBank/DDBJ databases">
        <title>The whipworm genome and dual-species transcriptomics of an intimate host-pathogen interaction.</title>
        <authorList>
            <person name="Foth B.J."/>
            <person name="Tsai I.J."/>
            <person name="Reid A.J."/>
            <person name="Bancroft A.J."/>
            <person name="Nichol S."/>
            <person name="Tracey A."/>
            <person name="Holroyd N."/>
            <person name="Cotton J.A."/>
            <person name="Stanley E.J."/>
            <person name="Zarowiecki M."/>
            <person name="Liu J.Z."/>
            <person name="Huckvale T."/>
            <person name="Cooper P.J."/>
            <person name="Grencis R.K."/>
            <person name="Berriman M."/>
        </authorList>
    </citation>
    <scope>NUCLEOTIDE SEQUENCE [LARGE SCALE GENOMIC DNA]</scope>
</reference>
<dbReference type="PANTHER" id="PTHR11480:SF3">
    <property type="entry name" value="BCDNA.GH08312"/>
    <property type="match status" value="1"/>
</dbReference>
<organism evidence="3 4">
    <name type="scientific">Trichuris trichiura</name>
    <name type="common">Whipworm</name>
    <name type="synonym">Trichocephalus trichiurus</name>
    <dbReference type="NCBI Taxonomy" id="36087"/>
    <lineage>
        <taxon>Eukaryota</taxon>
        <taxon>Metazoa</taxon>
        <taxon>Ecdysozoa</taxon>
        <taxon>Nematoda</taxon>
        <taxon>Enoplea</taxon>
        <taxon>Dorylaimia</taxon>
        <taxon>Trichinellida</taxon>
        <taxon>Trichuridae</taxon>
        <taxon>Trichuris</taxon>
    </lineage>
</organism>
<evidence type="ECO:0000259" key="2">
    <source>
        <dbReference type="PROSITE" id="PS50015"/>
    </source>
</evidence>